<evidence type="ECO:0000313" key="1">
    <source>
        <dbReference type="EMBL" id="MSS55923.1"/>
    </source>
</evidence>
<reference evidence="1 2" key="1">
    <citation type="submission" date="2019-08" db="EMBL/GenBank/DDBJ databases">
        <title>In-depth cultivation of the pig gut microbiome towards novel bacterial diversity and tailored functional studies.</title>
        <authorList>
            <person name="Wylensek D."/>
            <person name="Hitch T.C.A."/>
            <person name="Clavel T."/>
        </authorList>
    </citation>
    <scope>NUCLEOTIDE SEQUENCE [LARGE SCALE GENOMIC DNA]</scope>
    <source>
        <strain evidence="1 2">LKV-472-APC-3</strain>
    </source>
</reference>
<dbReference type="GeneID" id="93158289"/>
<name>A0A6N7V0W6_9FIRM</name>
<dbReference type="EMBL" id="VUMR01000010">
    <property type="protein sequence ID" value="MSS55923.1"/>
    <property type="molecule type" value="Genomic_DNA"/>
</dbReference>
<dbReference type="RefSeq" id="WP_154555602.1">
    <property type="nucleotide sequence ID" value="NZ_VUMR01000010.1"/>
</dbReference>
<organism evidence="1 2">
    <name type="scientific">Holdemanella porci</name>
    <dbReference type="NCBI Taxonomy" id="2652276"/>
    <lineage>
        <taxon>Bacteria</taxon>
        <taxon>Bacillati</taxon>
        <taxon>Bacillota</taxon>
        <taxon>Erysipelotrichia</taxon>
        <taxon>Erysipelotrichales</taxon>
        <taxon>Erysipelotrichaceae</taxon>
        <taxon>Holdemanella</taxon>
    </lineage>
</organism>
<proteinExistence type="predicted"/>
<dbReference type="SUPFAM" id="SSF88697">
    <property type="entry name" value="PUA domain-like"/>
    <property type="match status" value="1"/>
</dbReference>
<comment type="caution">
    <text evidence="1">The sequence shown here is derived from an EMBL/GenBank/DDBJ whole genome shotgun (WGS) entry which is preliminary data.</text>
</comment>
<dbReference type="InterPro" id="IPR015947">
    <property type="entry name" value="PUA-like_sf"/>
</dbReference>
<evidence type="ECO:0008006" key="3">
    <source>
        <dbReference type="Google" id="ProtNLM"/>
    </source>
</evidence>
<keyword evidence="2" id="KW-1185">Reference proteome</keyword>
<dbReference type="Proteomes" id="UP000434241">
    <property type="component" value="Unassembled WGS sequence"/>
</dbReference>
<dbReference type="AlphaFoldDB" id="A0A6N7V0W6"/>
<gene>
    <name evidence="1" type="ORF">FYJ55_03165</name>
</gene>
<protein>
    <recommendedName>
        <fullName evidence="3">EVE domain-containing protein</fullName>
    </recommendedName>
</protein>
<sequence length="429" mass="51245">MLWLIPANPNIYDIESAFNDLEFIDWRKNANYSVGDYVYIYVSRPIQTIEYLCEVIETYVDKNSLINDKKYWRNPDNYDEITRKDYVRFKLIKQFNFDNLSVFDIQRRGMAGNIQGPRKMLSTDNSLTSWAKYILETTNTFNYYQNTREENDEVLTVPINGTLELIEKYNVHAHPLTQGYPQKAPKYIAFRETGGVINAVYQVEDVIEVIPDKYIGNDNVYKYIQERKNTFKFSKKNTVYRFYLIKLLSKLDSSFVLSPNPQGAKYLYLHDLIKNNKYSNFWNRFISIAYSNKIFSNNFKKSNMINRSYYDLRWEDNEMHLAIRNSSTKCLEVYIQESVELYHFFNENFEKLKKGTNGIWTIPTKTIENETKHKKFVLSYDSENYSDDLYITWIIQEALQLKENIVLMLKKRNRFIVQRNEEEDTKIKV</sequence>
<accession>A0A6N7V0W6</accession>
<evidence type="ECO:0000313" key="2">
    <source>
        <dbReference type="Proteomes" id="UP000434241"/>
    </source>
</evidence>